<keyword evidence="2" id="KW-1185">Reference proteome</keyword>
<protein>
    <submittedName>
        <fullName evidence="1">Uncharacterized protein</fullName>
    </submittedName>
</protein>
<accession>A0ABQ1KCN8</accession>
<comment type="caution">
    <text evidence="1">The sequence shown here is derived from an EMBL/GenBank/DDBJ whole genome shotgun (WGS) entry which is preliminary data.</text>
</comment>
<reference evidence="2" key="1">
    <citation type="journal article" date="2019" name="Int. J. Syst. Evol. Microbiol.">
        <title>The Global Catalogue of Microorganisms (GCM) 10K type strain sequencing project: providing services to taxonomists for standard genome sequencing and annotation.</title>
        <authorList>
            <consortium name="The Broad Institute Genomics Platform"/>
            <consortium name="The Broad Institute Genome Sequencing Center for Infectious Disease"/>
            <person name="Wu L."/>
            <person name="Ma J."/>
        </authorList>
    </citation>
    <scope>NUCLEOTIDE SEQUENCE [LARGE SCALE GENOMIC DNA]</scope>
    <source>
        <strain evidence="2">CGMCC 1.15341</strain>
    </source>
</reference>
<organism evidence="1 2">
    <name type="scientific">Marinobacterium zhoushanense</name>
    <dbReference type="NCBI Taxonomy" id="1679163"/>
    <lineage>
        <taxon>Bacteria</taxon>
        <taxon>Pseudomonadati</taxon>
        <taxon>Pseudomonadota</taxon>
        <taxon>Gammaproteobacteria</taxon>
        <taxon>Oceanospirillales</taxon>
        <taxon>Oceanospirillaceae</taxon>
        <taxon>Marinobacterium</taxon>
    </lineage>
</organism>
<evidence type="ECO:0000313" key="1">
    <source>
        <dbReference type="EMBL" id="GGB91549.1"/>
    </source>
</evidence>
<gene>
    <name evidence="1" type="ORF">GCM10011352_17000</name>
</gene>
<proteinExistence type="predicted"/>
<evidence type="ECO:0000313" key="2">
    <source>
        <dbReference type="Proteomes" id="UP000629025"/>
    </source>
</evidence>
<dbReference type="Proteomes" id="UP000629025">
    <property type="component" value="Unassembled WGS sequence"/>
</dbReference>
<dbReference type="EMBL" id="BMIJ01000003">
    <property type="protein sequence ID" value="GGB91549.1"/>
    <property type="molecule type" value="Genomic_DNA"/>
</dbReference>
<sequence>MNIICTANATVFMGRTNLRMQAQIIIQFDSARGPLRGLAVMPELVYATTSAVTGACPQY</sequence>
<name>A0ABQ1KCN8_9GAMM</name>